<dbReference type="GO" id="GO:0006260">
    <property type="term" value="P:DNA replication"/>
    <property type="evidence" value="ECO:0007669"/>
    <property type="project" value="InterPro"/>
</dbReference>
<protein>
    <submittedName>
        <fullName evidence="2">DNA primase</fullName>
    </submittedName>
</protein>
<dbReference type="SUPFAM" id="SSF57783">
    <property type="entry name" value="Zinc beta-ribbon"/>
    <property type="match status" value="1"/>
</dbReference>
<organism evidence="2">
    <name type="scientific">Clostridium paraputrificum</name>
    <dbReference type="NCBI Taxonomy" id="29363"/>
    <lineage>
        <taxon>Bacteria</taxon>
        <taxon>Bacillati</taxon>
        <taxon>Bacillota</taxon>
        <taxon>Clostridia</taxon>
        <taxon>Eubacteriales</taxon>
        <taxon>Clostridiaceae</taxon>
        <taxon>Clostridium</taxon>
    </lineage>
</organism>
<name>A0A6N3F6G9_9CLOT</name>
<dbReference type="GO" id="GO:0008270">
    <property type="term" value="F:zinc ion binding"/>
    <property type="evidence" value="ECO:0007669"/>
    <property type="project" value="InterPro"/>
</dbReference>
<dbReference type="InterPro" id="IPR002694">
    <property type="entry name" value="Znf_CHC2"/>
</dbReference>
<dbReference type="Gene3D" id="3.90.580.10">
    <property type="entry name" value="Zinc finger, CHC2-type domain"/>
    <property type="match status" value="1"/>
</dbReference>
<dbReference type="EMBL" id="CACRTV010000057">
    <property type="protein sequence ID" value="VYU47559.1"/>
    <property type="molecule type" value="Genomic_DNA"/>
</dbReference>
<dbReference type="InterPro" id="IPR036977">
    <property type="entry name" value="DNA_primase_Znf_CHC2"/>
</dbReference>
<proteinExistence type="predicted"/>
<evidence type="ECO:0000259" key="1">
    <source>
        <dbReference type="SMART" id="SM00400"/>
    </source>
</evidence>
<gene>
    <name evidence="2" type="ORF">CPLFYP93_02410</name>
</gene>
<reference evidence="2" key="1">
    <citation type="submission" date="2019-11" db="EMBL/GenBank/DDBJ databases">
        <authorList>
            <person name="Feng L."/>
        </authorList>
    </citation>
    <scope>NUCLEOTIDE SEQUENCE</scope>
    <source>
        <strain evidence="2">CParaputrificumLFYP93</strain>
    </source>
</reference>
<feature type="domain" description="Zinc finger CHC2-type" evidence="1">
    <location>
        <begin position="52"/>
        <end position="94"/>
    </location>
</feature>
<evidence type="ECO:0000313" key="2">
    <source>
        <dbReference type="EMBL" id="VYU47559.1"/>
    </source>
</evidence>
<dbReference type="Pfam" id="PF01807">
    <property type="entry name" value="Zn_ribbon_DnaG"/>
    <property type="match status" value="1"/>
</dbReference>
<dbReference type="AlphaFoldDB" id="A0A6N3F6G9"/>
<dbReference type="GO" id="GO:0003899">
    <property type="term" value="F:DNA-directed RNA polymerase activity"/>
    <property type="evidence" value="ECO:0007669"/>
    <property type="project" value="InterPro"/>
</dbReference>
<dbReference type="RefSeq" id="WP_156561775.1">
    <property type="nucleotide sequence ID" value="NZ_CACRTV010000057.1"/>
</dbReference>
<dbReference type="SMART" id="SM00400">
    <property type="entry name" value="ZnF_CHCC"/>
    <property type="match status" value="1"/>
</dbReference>
<sequence>MRKGQVDDNLVKLAVDYVMGHYKLKDYVEKFGLTDGMHREGQSTLVIKCFRHDDKTPSLKIDEDRNLYNCLSCGHGGNLIQFIADYKRTVQGIRTTFYNELEAMLKADPVMQLRVGGNTLYKNVEIDVTGITRMNVRRSLSFNAVEQKPKTYLELSRKIKREMCDTNTILTSVDLMQQGLSPEAIYDVLFKYEKKDTPDVSFNIGDILGDV</sequence>
<dbReference type="GO" id="GO:0003677">
    <property type="term" value="F:DNA binding"/>
    <property type="evidence" value="ECO:0007669"/>
    <property type="project" value="InterPro"/>
</dbReference>
<accession>A0A6N3F6G9</accession>